<dbReference type="GO" id="GO:0003735">
    <property type="term" value="F:structural constituent of ribosome"/>
    <property type="evidence" value="ECO:0007669"/>
    <property type="project" value="InterPro"/>
</dbReference>
<evidence type="ECO:0000256" key="1">
    <source>
        <dbReference type="ARBA" id="ARBA00009339"/>
    </source>
</evidence>
<proteinExistence type="inferred from homology"/>
<dbReference type="InterPro" id="IPR000077">
    <property type="entry name" value="Ribosomal_eL39"/>
</dbReference>
<reference evidence="6 7" key="1">
    <citation type="journal article" date="2015" name="Int. J. Syst. Evol. Microbiol.">
        <title>M ethanocaldococcus bathoardescens sp. nov., a hyperthermophilic methanogen isolated from a volcanically active deep-sea hydrothermal vent.</title>
        <authorList>
            <person name="Stewart L.C."/>
            <person name="Jung J.H."/>
            <person name="Kim Y.T."/>
            <person name="Kwon S.W."/>
            <person name="Park C.S."/>
            <person name="Holden J.F."/>
        </authorList>
    </citation>
    <scope>NUCLEOTIDE SEQUENCE [LARGE SCALE GENOMIC DNA]</scope>
    <source>
        <strain evidence="6 7">JH146</strain>
    </source>
</reference>
<dbReference type="EMBL" id="CP009149">
    <property type="protein sequence ID" value="AIJ06053.1"/>
    <property type="molecule type" value="Genomic_DNA"/>
</dbReference>
<dbReference type="Proteomes" id="UP000028781">
    <property type="component" value="Chromosome"/>
</dbReference>
<dbReference type="HAMAP" id="MF_00629">
    <property type="entry name" value="Ribosomal_eL39"/>
    <property type="match status" value="1"/>
</dbReference>
<evidence type="ECO:0000256" key="5">
    <source>
        <dbReference type="HAMAP-Rule" id="MF_00629"/>
    </source>
</evidence>
<dbReference type="GeneID" id="24891830"/>
<dbReference type="GO" id="GO:0006412">
    <property type="term" value="P:translation"/>
    <property type="evidence" value="ECO:0007669"/>
    <property type="project" value="UniProtKB-UniRule"/>
</dbReference>
<dbReference type="SUPFAM" id="SSF48662">
    <property type="entry name" value="Ribosomal protein L39e"/>
    <property type="match status" value="1"/>
</dbReference>
<dbReference type="Pfam" id="PF00832">
    <property type="entry name" value="Ribosomal_L39"/>
    <property type="match status" value="1"/>
</dbReference>
<dbReference type="AlphaFoldDB" id="A0A076LHW5"/>
<sequence>MGSNKPLGKKLRLAKALKQNRRVPLFVIVKTRGRVRFHPKMRYWRRKKLKA</sequence>
<dbReference type="RefSeq" id="WP_012981070.1">
    <property type="nucleotide sequence ID" value="NZ_CP009149.1"/>
</dbReference>
<dbReference type="InterPro" id="IPR020083">
    <property type="entry name" value="Ribosomal_eL39_CS"/>
</dbReference>
<evidence type="ECO:0000256" key="4">
    <source>
        <dbReference type="ARBA" id="ARBA00035234"/>
    </source>
</evidence>
<accession>A0A076LHW5</accession>
<keyword evidence="7" id="KW-1185">Reference proteome</keyword>
<keyword evidence="3 5" id="KW-0687">Ribonucleoprotein</keyword>
<dbReference type="NCBIfam" id="NF002316">
    <property type="entry name" value="PRK01242.1"/>
    <property type="match status" value="1"/>
</dbReference>
<keyword evidence="2 5" id="KW-0689">Ribosomal protein</keyword>
<protein>
    <recommendedName>
        <fullName evidence="4 5">Large ribosomal subunit protein eL39</fullName>
    </recommendedName>
</protein>
<dbReference type="FunFam" id="1.10.1620.10:FF:000001">
    <property type="entry name" value="60S ribosomal protein-like L39"/>
    <property type="match status" value="1"/>
</dbReference>
<evidence type="ECO:0000256" key="2">
    <source>
        <dbReference type="ARBA" id="ARBA00022980"/>
    </source>
</evidence>
<dbReference type="HOGENOM" id="CLU_181948_4_0_2"/>
<dbReference type="InterPro" id="IPR023626">
    <property type="entry name" value="Ribosomal_eL39_dom_sf"/>
</dbReference>
<dbReference type="OrthoDB" id="65887at2157"/>
<dbReference type="STRING" id="1301915.JH146_1211"/>
<comment type="similarity">
    <text evidence="1 5">Belongs to the eukaryotic ribosomal protein eL39 family.</text>
</comment>
<organism evidence="6 7">
    <name type="scientific">Methanocaldococcus bathoardescens</name>
    <dbReference type="NCBI Taxonomy" id="1301915"/>
    <lineage>
        <taxon>Archaea</taxon>
        <taxon>Methanobacteriati</taxon>
        <taxon>Methanobacteriota</taxon>
        <taxon>Methanomada group</taxon>
        <taxon>Methanococci</taxon>
        <taxon>Methanococcales</taxon>
        <taxon>Methanocaldococcaceae</taxon>
        <taxon>Methanocaldococcus</taxon>
    </lineage>
</organism>
<evidence type="ECO:0000256" key="3">
    <source>
        <dbReference type="ARBA" id="ARBA00023274"/>
    </source>
</evidence>
<evidence type="ECO:0000313" key="6">
    <source>
        <dbReference type="EMBL" id="AIJ06053.1"/>
    </source>
</evidence>
<dbReference type="KEGG" id="mjh:JH146_1211"/>
<dbReference type="GO" id="GO:1990904">
    <property type="term" value="C:ribonucleoprotein complex"/>
    <property type="evidence" value="ECO:0007669"/>
    <property type="project" value="UniProtKB-KW"/>
</dbReference>
<dbReference type="GO" id="GO:0005840">
    <property type="term" value="C:ribosome"/>
    <property type="evidence" value="ECO:0007669"/>
    <property type="project" value="UniProtKB-KW"/>
</dbReference>
<dbReference type="PROSITE" id="PS00051">
    <property type="entry name" value="RIBOSOMAL_L39E"/>
    <property type="match status" value="1"/>
</dbReference>
<evidence type="ECO:0000313" key="7">
    <source>
        <dbReference type="Proteomes" id="UP000028781"/>
    </source>
</evidence>
<name>A0A076LHW5_9EURY</name>
<gene>
    <name evidence="5" type="primary">rpl39e</name>
    <name evidence="6" type="ORF">JH146_1211</name>
</gene>
<dbReference type="Gene3D" id="1.10.1620.10">
    <property type="entry name" value="Ribosomal protein L39e"/>
    <property type="match status" value="1"/>
</dbReference>